<proteinExistence type="predicted"/>
<keyword evidence="2" id="KW-1133">Transmembrane helix</keyword>
<evidence type="ECO:0000256" key="2">
    <source>
        <dbReference type="SAM" id="Phobius"/>
    </source>
</evidence>
<dbReference type="PANTHER" id="PTHR40278">
    <property type="entry name" value="DNA UTILIZATION PROTEIN HOFN"/>
    <property type="match status" value="1"/>
</dbReference>
<dbReference type="Proteomes" id="UP001138768">
    <property type="component" value="Unassembled WGS sequence"/>
</dbReference>
<reference evidence="3 4" key="1">
    <citation type="journal article" date="2020" name="Microorganisms">
        <title>Osmotic Adaptation and Compatible Solute Biosynthesis of Phototrophic Bacteria as Revealed from Genome Analyses.</title>
        <authorList>
            <person name="Imhoff J.F."/>
            <person name="Rahn T."/>
            <person name="Kunzel S."/>
            <person name="Keller A."/>
            <person name="Neulinger S.C."/>
        </authorList>
    </citation>
    <scope>NUCLEOTIDE SEQUENCE [LARGE SCALE GENOMIC DNA]</scope>
    <source>
        <strain evidence="3 4">DSM 25653</strain>
    </source>
</reference>
<organism evidence="3 4">
    <name type="scientific">Lamprobacter modestohalophilus</name>
    <dbReference type="NCBI Taxonomy" id="1064514"/>
    <lineage>
        <taxon>Bacteria</taxon>
        <taxon>Pseudomonadati</taxon>
        <taxon>Pseudomonadota</taxon>
        <taxon>Gammaproteobacteria</taxon>
        <taxon>Chromatiales</taxon>
        <taxon>Chromatiaceae</taxon>
        <taxon>Lamprobacter</taxon>
    </lineage>
</organism>
<dbReference type="InterPro" id="IPR007813">
    <property type="entry name" value="PilN"/>
</dbReference>
<gene>
    <name evidence="3" type="ORF">CKO42_04450</name>
</gene>
<dbReference type="AlphaFoldDB" id="A0A9X1B2U8"/>
<evidence type="ECO:0000256" key="1">
    <source>
        <dbReference type="SAM" id="Coils"/>
    </source>
</evidence>
<evidence type="ECO:0000313" key="3">
    <source>
        <dbReference type="EMBL" id="MBK1617715.1"/>
    </source>
</evidence>
<comment type="caution">
    <text evidence="3">The sequence shown here is derived from an EMBL/GenBank/DDBJ whole genome shotgun (WGS) entry which is preliminary data.</text>
</comment>
<feature type="coiled-coil region" evidence="1">
    <location>
        <begin position="239"/>
        <end position="276"/>
    </location>
</feature>
<protein>
    <recommendedName>
        <fullName evidence="5">PilN domain-containing protein</fullName>
    </recommendedName>
</protein>
<dbReference type="EMBL" id="NRRY01000004">
    <property type="protein sequence ID" value="MBK1617715.1"/>
    <property type="molecule type" value="Genomic_DNA"/>
</dbReference>
<evidence type="ECO:0008006" key="5">
    <source>
        <dbReference type="Google" id="ProtNLM"/>
    </source>
</evidence>
<keyword evidence="4" id="KW-1185">Reference proteome</keyword>
<dbReference type="InterPro" id="IPR043129">
    <property type="entry name" value="ATPase_NBD"/>
</dbReference>
<keyword evidence="2" id="KW-0812">Transmembrane</keyword>
<dbReference type="SUPFAM" id="SSF53067">
    <property type="entry name" value="Actin-like ATPase domain"/>
    <property type="match status" value="1"/>
</dbReference>
<name>A0A9X1B2U8_9GAMM</name>
<dbReference type="RefSeq" id="WP_200239821.1">
    <property type="nucleotide sequence ID" value="NZ_NRRY01000004.1"/>
</dbReference>
<dbReference type="Gene3D" id="3.30.420.380">
    <property type="match status" value="1"/>
</dbReference>
<keyword evidence="2" id="KW-0472">Membrane</keyword>
<dbReference type="Pfam" id="PF05137">
    <property type="entry name" value="PilN"/>
    <property type="match status" value="1"/>
</dbReference>
<dbReference type="InterPro" id="IPR052534">
    <property type="entry name" value="Extracell_DNA_Util/SecSys_Comp"/>
</dbReference>
<dbReference type="PANTHER" id="PTHR40278:SF1">
    <property type="entry name" value="DNA UTILIZATION PROTEIN HOFN"/>
    <property type="match status" value="1"/>
</dbReference>
<evidence type="ECO:0000313" key="4">
    <source>
        <dbReference type="Proteomes" id="UP001138768"/>
    </source>
</evidence>
<keyword evidence="1" id="KW-0175">Coiled coil</keyword>
<accession>A0A9X1B2U8</accession>
<feature type="transmembrane region" description="Helical" evidence="2">
    <location>
        <begin position="210"/>
        <end position="233"/>
    </location>
</feature>
<sequence>MPAVSNRYHELARHGSTLWHRLLEAWQQALLSCLPTFIVRPLAAKRPVLVITPTGDMAEFSRQTFGERTTIGSFTLQDLQQFKQAAKTPSLAAYTGIWIEVPEQRMLYRQIRLPAQVAKNLRQAVRFEIDRITPFSSAELFFDASINGTLAQGAKLDLLIAFCRRADVDPWLQAVTAAGGSVTKISSRHAWPGANLLPAEARPQPSRGRILATATLALLPLLLLSAVLLTPIWQMNTELTQLQHELRQSRIKLDEKEQLTERLEQARAATAEILEAKLNQPLVTNLIRQVTTLLPDTTYLLNLHYRGGRLEMRGESDNAAALIGLLENEPEFTSVTFRSPVTTAAGRENQRFHIELSVQPAETE</sequence>